<proteinExistence type="predicted"/>
<dbReference type="AlphaFoldDB" id="A0A0G0R0X8"/>
<feature type="transmembrane region" description="Helical" evidence="1">
    <location>
        <begin position="449"/>
        <end position="469"/>
    </location>
</feature>
<dbReference type="Proteomes" id="UP000034215">
    <property type="component" value="Unassembled WGS sequence"/>
</dbReference>
<sequence length="561" mass="60990">MLKKLLVSFLVVATLFLSLAPFSRIKAESWYDQSFQEWYGKVYDTSNPSEIFGERYTAAQVQWIVYSLFSFVIPEKSMVQCLLSNDITSCLDQIKTMLGLTDAGINPEINTENESLASMVLSPGRPLSFISYAKNLGNKMSLVSEVHAQATPGFGFNALEVIQSLWVASRNIVYGLIVIIAIVLAFMIMFRMKISPQVVISIQSAIPKILIALILVTFSYAIAGLLVDLMYVVTGIISLTVASVGGGIFINDPTAIFRFMTTGFIGINGQIGVSVGIFGVLIFYLFIFTISIFLALFASGGGVLGNLATLGIMGNVVSLMSIIALVIMTLIVLFATFKIWWMLIRTFAQILLLTIAAPFQIAFGAIIPGMGFGSWLKSMAANLAVFPITGLFLILSFVFLMISTQYSIPASTSLSWWQLLYIIPGGVGMANTLASNTGWPPLLGSSNSMLGLIFVGASVMVLTLIPKVAEIIKGAMSGRPFAFGSAIGEAWGPVRGLYGSTLGPQVDAVRKYGGEIGAQQFYRSVNSRVNPENRDTAFSRGLPQWFKDYIRRASGQDRTQR</sequence>
<feature type="transmembrane region" description="Helical" evidence="1">
    <location>
        <begin position="172"/>
        <end position="190"/>
    </location>
</feature>
<feature type="transmembrane region" description="Helical" evidence="1">
    <location>
        <begin position="271"/>
        <end position="298"/>
    </location>
</feature>
<gene>
    <name evidence="2" type="ORF">UT76_C0011G0007</name>
</gene>
<evidence type="ECO:0000256" key="1">
    <source>
        <dbReference type="SAM" id="Phobius"/>
    </source>
</evidence>
<organism evidence="2 3">
    <name type="scientific">Candidatus Woesebacteria bacterium GW2011_GWB1_40_12</name>
    <dbReference type="NCBI Taxonomy" id="1618576"/>
    <lineage>
        <taxon>Bacteria</taxon>
        <taxon>Candidatus Woeseibacteriota</taxon>
    </lineage>
</organism>
<feature type="transmembrane region" description="Helical" evidence="1">
    <location>
        <begin position="202"/>
        <end position="223"/>
    </location>
</feature>
<dbReference type="EMBL" id="LBYA01000011">
    <property type="protein sequence ID" value="KKR43386.1"/>
    <property type="molecule type" value="Genomic_DNA"/>
</dbReference>
<keyword evidence="1" id="KW-1133">Transmembrane helix</keyword>
<reference evidence="2 3" key="1">
    <citation type="journal article" date="2015" name="Nature">
        <title>rRNA introns, odd ribosomes, and small enigmatic genomes across a large radiation of phyla.</title>
        <authorList>
            <person name="Brown C.T."/>
            <person name="Hug L.A."/>
            <person name="Thomas B.C."/>
            <person name="Sharon I."/>
            <person name="Castelle C.J."/>
            <person name="Singh A."/>
            <person name="Wilkins M.J."/>
            <person name="Williams K.H."/>
            <person name="Banfield J.F."/>
        </authorList>
    </citation>
    <scope>NUCLEOTIDE SEQUENCE [LARGE SCALE GENOMIC DNA]</scope>
</reference>
<feature type="transmembrane region" description="Helical" evidence="1">
    <location>
        <begin position="414"/>
        <end position="434"/>
    </location>
</feature>
<evidence type="ECO:0000313" key="2">
    <source>
        <dbReference type="EMBL" id="KKR43386.1"/>
    </source>
</evidence>
<feature type="transmembrane region" description="Helical" evidence="1">
    <location>
        <begin position="379"/>
        <end position="402"/>
    </location>
</feature>
<feature type="transmembrane region" description="Helical" evidence="1">
    <location>
        <begin position="229"/>
        <end position="250"/>
    </location>
</feature>
<keyword evidence="1" id="KW-0812">Transmembrane</keyword>
<evidence type="ECO:0000313" key="3">
    <source>
        <dbReference type="Proteomes" id="UP000034215"/>
    </source>
</evidence>
<feature type="transmembrane region" description="Helical" evidence="1">
    <location>
        <begin position="347"/>
        <end position="367"/>
    </location>
</feature>
<name>A0A0G0R0X8_9BACT</name>
<comment type="caution">
    <text evidence="2">The sequence shown here is derived from an EMBL/GenBank/DDBJ whole genome shotgun (WGS) entry which is preliminary data.</text>
</comment>
<protein>
    <recommendedName>
        <fullName evidence="4">TrbL/VirB6 plasmid conjugal transfer protein</fullName>
    </recommendedName>
</protein>
<feature type="transmembrane region" description="Helical" evidence="1">
    <location>
        <begin position="310"/>
        <end position="335"/>
    </location>
</feature>
<accession>A0A0G0R0X8</accession>
<keyword evidence="1" id="KW-0472">Membrane</keyword>
<evidence type="ECO:0008006" key="4">
    <source>
        <dbReference type="Google" id="ProtNLM"/>
    </source>
</evidence>